<gene>
    <name evidence="7" type="primary">rpl29</name>
    <name evidence="7" type="ORF">Ahnf_197</name>
</gene>
<dbReference type="InterPro" id="IPR001854">
    <property type="entry name" value="Ribosomal_uL29"/>
</dbReference>
<dbReference type="CDD" id="cd00427">
    <property type="entry name" value="Ribosomal_L29_HIP"/>
    <property type="match status" value="1"/>
</dbReference>
<dbReference type="EMBL" id="KX284715">
    <property type="protein sequence ID" value="AOM65682.1"/>
    <property type="molecule type" value="Genomic_DNA"/>
</dbReference>
<evidence type="ECO:0000256" key="3">
    <source>
        <dbReference type="ARBA" id="ARBA00023274"/>
    </source>
</evidence>
<dbReference type="NCBIfam" id="TIGR00012">
    <property type="entry name" value="L29"/>
    <property type="match status" value="1"/>
</dbReference>
<evidence type="ECO:0000256" key="6">
    <source>
        <dbReference type="SAM" id="Coils"/>
    </source>
</evidence>
<dbReference type="Gene3D" id="1.10.287.310">
    <property type="match status" value="1"/>
</dbReference>
<keyword evidence="6" id="KW-0175">Coiled coil</keyword>
<dbReference type="GO" id="GO:0006412">
    <property type="term" value="P:translation"/>
    <property type="evidence" value="ECO:0007669"/>
    <property type="project" value="InterPro"/>
</dbReference>
<name>A0A1C9CBD4_9FLOR</name>
<accession>A0A1C9CBD4</accession>
<sequence>MALPIIAEIQNLEYKEIQEKIIELKKEIFNLKLKQATRQSIKPHIFKHKKHMLCQLLTVEHNMNLKNDLIQ</sequence>
<keyword evidence="2 7" id="KW-0689">Ribosomal protein</keyword>
<dbReference type="SUPFAM" id="SSF46561">
    <property type="entry name" value="Ribosomal protein L29 (L29p)"/>
    <property type="match status" value="1"/>
</dbReference>
<dbReference type="PANTHER" id="PTHR10916:SF0">
    <property type="entry name" value="LARGE RIBOSOMAL SUBUNIT PROTEIN UL29C"/>
    <property type="match status" value="1"/>
</dbReference>
<evidence type="ECO:0000256" key="4">
    <source>
        <dbReference type="ARBA" id="ARBA00040028"/>
    </source>
</evidence>
<dbReference type="GeneID" id="29069862"/>
<dbReference type="HAMAP" id="MF_00374">
    <property type="entry name" value="Ribosomal_uL29"/>
    <property type="match status" value="1"/>
</dbReference>
<comment type="similarity">
    <text evidence="1">Belongs to the universal ribosomal protein uL29 family.</text>
</comment>
<evidence type="ECO:0000256" key="1">
    <source>
        <dbReference type="ARBA" id="ARBA00009254"/>
    </source>
</evidence>
<feature type="coiled-coil region" evidence="6">
    <location>
        <begin position="7"/>
        <end position="34"/>
    </location>
</feature>
<keyword evidence="3" id="KW-0687">Ribonucleoprotein</keyword>
<dbReference type="RefSeq" id="YP_009293994.1">
    <property type="nucleotide sequence ID" value="NC_031145.1"/>
</dbReference>
<protein>
    <recommendedName>
        <fullName evidence="4">Large ribosomal subunit protein uL29c</fullName>
    </recommendedName>
    <alternativeName>
        <fullName evidence="5">50S ribosomal protein L29, chloroplastic</fullName>
    </alternativeName>
</protein>
<dbReference type="AlphaFoldDB" id="A0A1C9CBD4"/>
<dbReference type="Pfam" id="PF00831">
    <property type="entry name" value="Ribosomal_L29"/>
    <property type="match status" value="1"/>
</dbReference>
<keyword evidence="7" id="KW-0934">Plastid</keyword>
<dbReference type="InterPro" id="IPR036049">
    <property type="entry name" value="Ribosomal_uL29_sf"/>
</dbReference>
<proteinExistence type="inferred from homology"/>
<dbReference type="PANTHER" id="PTHR10916">
    <property type="entry name" value="60S RIBOSOMAL PROTEIN L35/50S RIBOSOMAL PROTEIN L29"/>
    <property type="match status" value="1"/>
</dbReference>
<evidence type="ECO:0000256" key="5">
    <source>
        <dbReference type="ARBA" id="ARBA00042960"/>
    </source>
</evidence>
<reference evidence="7" key="1">
    <citation type="journal article" date="2016" name="BMC Biol.">
        <title>Parallel evolution of highly conserved plastid genome architecture in red seaweeds and seed plants.</title>
        <authorList>
            <person name="Lee J."/>
            <person name="Cho C.H."/>
            <person name="Park S.I."/>
            <person name="Choi J.W."/>
            <person name="Song H.S."/>
            <person name="West J.A."/>
            <person name="Bhattacharya D."/>
            <person name="Yoon H.S."/>
        </authorList>
    </citation>
    <scope>NUCLEOTIDE SEQUENCE</scope>
</reference>
<geneLocation type="plastid" evidence="7"/>
<organism evidence="7">
    <name type="scientific">Ahnfeltia plicata</name>
    <dbReference type="NCBI Taxonomy" id="28023"/>
    <lineage>
        <taxon>Eukaryota</taxon>
        <taxon>Rhodophyta</taxon>
        <taxon>Florideophyceae</taxon>
        <taxon>Ahnfeltiophycidae</taxon>
        <taxon>Ahnfeltiales</taxon>
        <taxon>Ahnfeltiaceae</taxon>
        <taxon>Ahnfeltia</taxon>
    </lineage>
</organism>
<dbReference type="InterPro" id="IPR050063">
    <property type="entry name" value="Ribosomal_protein_uL29"/>
</dbReference>
<evidence type="ECO:0000256" key="2">
    <source>
        <dbReference type="ARBA" id="ARBA00022980"/>
    </source>
</evidence>
<dbReference type="GO" id="GO:0022625">
    <property type="term" value="C:cytosolic large ribosomal subunit"/>
    <property type="evidence" value="ECO:0007669"/>
    <property type="project" value="TreeGrafter"/>
</dbReference>
<dbReference type="GO" id="GO:0003735">
    <property type="term" value="F:structural constituent of ribosome"/>
    <property type="evidence" value="ECO:0007669"/>
    <property type="project" value="InterPro"/>
</dbReference>
<evidence type="ECO:0000313" key="7">
    <source>
        <dbReference type="EMBL" id="AOM65682.1"/>
    </source>
</evidence>